<accession>V9M016</accession>
<sequence length="113" mass="13337">MEQLKQDLDHILMDLIQRARKHGSARYINDMLDLKLDIVKNDVVFDMNGEIHHFNALRLLNLRAYTKTLRLNVEDYLSHLDKQSAKTDVDLMWYMHATHAVRHLVESLKSLVK</sequence>
<dbReference type="EMBL" id="KC131130">
    <property type="protein sequence ID" value="AGB07176.1"/>
    <property type="molecule type" value="Genomic_DNA"/>
</dbReference>
<keyword evidence="2" id="KW-1185">Reference proteome</keyword>
<dbReference type="Proteomes" id="UP000272155">
    <property type="component" value="Segment"/>
</dbReference>
<evidence type="ECO:0000313" key="2">
    <source>
        <dbReference type="Proteomes" id="UP000272155"/>
    </source>
</evidence>
<protein>
    <submittedName>
        <fullName evidence="1">Uncharacterized protein</fullName>
    </submittedName>
</protein>
<proteinExistence type="predicted"/>
<organism evidence="1 2">
    <name type="scientific">Vibrio phage VP4B</name>
    <dbReference type="NCBI Taxonomy" id="1262540"/>
    <lineage>
        <taxon>Viruses</taxon>
        <taxon>Duplodnaviria</taxon>
        <taxon>Heunggongvirae</taxon>
        <taxon>Uroviricota</taxon>
        <taxon>Caudoviricetes</taxon>
        <taxon>Chimalliviridae</taxon>
        <taxon>Gorgonvirinae</taxon>
        <taxon>Tidunavirus</taxon>
        <taxon>Tidunavirus VP4B</taxon>
    </lineage>
</organism>
<dbReference type="KEGG" id="vg:40102938"/>
<dbReference type="RefSeq" id="YP_009626038.1">
    <property type="nucleotide sequence ID" value="NC_042136.1"/>
</dbReference>
<name>V9M016_9CAUD</name>
<evidence type="ECO:0000313" key="1">
    <source>
        <dbReference type="EMBL" id="AGB07176.1"/>
    </source>
</evidence>
<dbReference type="GeneID" id="40102938"/>
<reference evidence="1 2" key="1">
    <citation type="submission" date="2012-11" db="EMBL/GenBank/DDBJ databases">
        <title>Complete genome sequence of a novel phiKZ-like Vibrio phage.</title>
        <authorList>
            <person name="Luo Z."/>
            <person name="Yu Y."/>
        </authorList>
    </citation>
    <scope>NUCLEOTIDE SEQUENCE [LARGE SCALE GENOMIC DNA]</scope>
</reference>